<gene>
    <name evidence="3" type="ORF">Tcan_13036</name>
</gene>
<accession>A0A0B2URM2</accession>
<keyword evidence="2" id="KW-0812">Transmembrane</keyword>
<evidence type="ECO:0000313" key="3">
    <source>
        <dbReference type="EMBL" id="KHN73656.1"/>
    </source>
</evidence>
<keyword evidence="2" id="KW-1133">Transmembrane helix</keyword>
<name>A0A0B2URM2_TOXCA</name>
<feature type="compositionally biased region" description="Low complexity" evidence="1">
    <location>
        <begin position="108"/>
        <end position="134"/>
    </location>
</feature>
<dbReference type="EMBL" id="JPKZ01003092">
    <property type="protein sequence ID" value="KHN73656.1"/>
    <property type="molecule type" value="Genomic_DNA"/>
</dbReference>
<protein>
    <submittedName>
        <fullName evidence="3">Uncharacterized protein</fullName>
    </submittedName>
</protein>
<dbReference type="AlphaFoldDB" id="A0A0B2URM2"/>
<sequence length="134" mass="14528">MMRFADCKFGRANQKAPHTAHTVHPSCSTSTRQLRIRTVLYTATEILLARATTMRFVILLGLALFCITDARHLYKRNNEYGDERNNEYGDEVAPPAPAEGGEEPAPAPAEEAPAAVEQAAAAPESAPEVQASGY</sequence>
<keyword evidence="4" id="KW-1185">Reference proteome</keyword>
<evidence type="ECO:0000256" key="2">
    <source>
        <dbReference type="SAM" id="Phobius"/>
    </source>
</evidence>
<proteinExistence type="predicted"/>
<dbReference type="Proteomes" id="UP000031036">
    <property type="component" value="Unassembled WGS sequence"/>
</dbReference>
<evidence type="ECO:0000256" key="1">
    <source>
        <dbReference type="SAM" id="MobiDB-lite"/>
    </source>
</evidence>
<reference evidence="3 4" key="1">
    <citation type="submission" date="2014-11" db="EMBL/GenBank/DDBJ databases">
        <title>Genetic blueprint of the zoonotic pathogen Toxocara canis.</title>
        <authorList>
            <person name="Zhu X.-Q."/>
            <person name="Korhonen P.K."/>
            <person name="Cai H."/>
            <person name="Young N.D."/>
            <person name="Nejsum P."/>
            <person name="von Samson-Himmelstjerna G."/>
            <person name="Boag P.R."/>
            <person name="Tan P."/>
            <person name="Li Q."/>
            <person name="Min J."/>
            <person name="Yang Y."/>
            <person name="Wang X."/>
            <person name="Fang X."/>
            <person name="Hall R.S."/>
            <person name="Hofmann A."/>
            <person name="Sternberg P.W."/>
            <person name="Jex A.R."/>
            <person name="Gasser R.B."/>
        </authorList>
    </citation>
    <scope>NUCLEOTIDE SEQUENCE [LARGE SCALE GENOMIC DNA]</scope>
    <source>
        <strain evidence="3">PN_DK_2014</strain>
    </source>
</reference>
<feature type="transmembrane region" description="Helical" evidence="2">
    <location>
        <begin position="47"/>
        <end position="67"/>
    </location>
</feature>
<evidence type="ECO:0000313" key="4">
    <source>
        <dbReference type="Proteomes" id="UP000031036"/>
    </source>
</evidence>
<keyword evidence="2" id="KW-0472">Membrane</keyword>
<comment type="caution">
    <text evidence="3">The sequence shown here is derived from an EMBL/GenBank/DDBJ whole genome shotgun (WGS) entry which is preliminary data.</text>
</comment>
<organism evidence="3 4">
    <name type="scientific">Toxocara canis</name>
    <name type="common">Canine roundworm</name>
    <dbReference type="NCBI Taxonomy" id="6265"/>
    <lineage>
        <taxon>Eukaryota</taxon>
        <taxon>Metazoa</taxon>
        <taxon>Ecdysozoa</taxon>
        <taxon>Nematoda</taxon>
        <taxon>Chromadorea</taxon>
        <taxon>Rhabditida</taxon>
        <taxon>Spirurina</taxon>
        <taxon>Ascaridomorpha</taxon>
        <taxon>Ascaridoidea</taxon>
        <taxon>Toxocaridae</taxon>
        <taxon>Toxocara</taxon>
    </lineage>
</organism>
<feature type="region of interest" description="Disordered" evidence="1">
    <location>
        <begin position="80"/>
        <end position="134"/>
    </location>
</feature>